<feature type="non-terminal residue" evidence="2">
    <location>
        <position position="1"/>
    </location>
</feature>
<evidence type="ECO:0000313" key="3">
    <source>
        <dbReference type="Proteomes" id="UP000824469"/>
    </source>
</evidence>
<comment type="caution">
    <text evidence="2">The sequence shown here is derived from an EMBL/GenBank/DDBJ whole genome shotgun (WGS) entry which is preliminary data.</text>
</comment>
<dbReference type="EMBL" id="JAHRHJ020000005">
    <property type="protein sequence ID" value="KAH9315494.1"/>
    <property type="molecule type" value="Genomic_DNA"/>
</dbReference>
<feature type="compositionally biased region" description="Basic and acidic residues" evidence="1">
    <location>
        <begin position="7"/>
        <end position="46"/>
    </location>
</feature>
<protein>
    <submittedName>
        <fullName evidence="2">Uncharacterized protein</fullName>
    </submittedName>
</protein>
<feature type="non-terminal residue" evidence="2">
    <location>
        <position position="52"/>
    </location>
</feature>
<name>A0AA38G675_TAXCH</name>
<evidence type="ECO:0000313" key="2">
    <source>
        <dbReference type="EMBL" id="KAH9315494.1"/>
    </source>
</evidence>
<gene>
    <name evidence="2" type="ORF">KI387_024121</name>
</gene>
<accession>A0AA38G675</accession>
<sequence>SNDDLEEKTSEEGMRNEDPTHEKEEPKDETIQRDEEMHDAHMALGEKKRRKK</sequence>
<feature type="region of interest" description="Disordered" evidence="1">
    <location>
        <begin position="1"/>
        <end position="52"/>
    </location>
</feature>
<keyword evidence="3" id="KW-1185">Reference proteome</keyword>
<reference evidence="2 3" key="1">
    <citation type="journal article" date="2021" name="Nat. Plants">
        <title>The Taxus genome provides insights into paclitaxel biosynthesis.</title>
        <authorList>
            <person name="Xiong X."/>
            <person name="Gou J."/>
            <person name="Liao Q."/>
            <person name="Li Y."/>
            <person name="Zhou Q."/>
            <person name="Bi G."/>
            <person name="Li C."/>
            <person name="Du R."/>
            <person name="Wang X."/>
            <person name="Sun T."/>
            <person name="Guo L."/>
            <person name="Liang H."/>
            <person name="Lu P."/>
            <person name="Wu Y."/>
            <person name="Zhang Z."/>
            <person name="Ro D.K."/>
            <person name="Shang Y."/>
            <person name="Huang S."/>
            <person name="Yan J."/>
        </authorList>
    </citation>
    <scope>NUCLEOTIDE SEQUENCE [LARGE SCALE GENOMIC DNA]</scope>
    <source>
        <strain evidence="2">Ta-2019</strain>
    </source>
</reference>
<dbReference type="Proteomes" id="UP000824469">
    <property type="component" value="Unassembled WGS sequence"/>
</dbReference>
<proteinExistence type="predicted"/>
<dbReference type="AlphaFoldDB" id="A0AA38G675"/>
<evidence type="ECO:0000256" key="1">
    <source>
        <dbReference type="SAM" id="MobiDB-lite"/>
    </source>
</evidence>
<organism evidence="2 3">
    <name type="scientific">Taxus chinensis</name>
    <name type="common">Chinese yew</name>
    <name type="synonym">Taxus wallichiana var. chinensis</name>
    <dbReference type="NCBI Taxonomy" id="29808"/>
    <lineage>
        <taxon>Eukaryota</taxon>
        <taxon>Viridiplantae</taxon>
        <taxon>Streptophyta</taxon>
        <taxon>Embryophyta</taxon>
        <taxon>Tracheophyta</taxon>
        <taxon>Spermatophyta</taxon>
        <taxon>Pinopsida</taxon>
        <taxon>Pinidae</taxon>
        <taxon>Conifers II</taxon>
        <taxon>Cupressales</taxon>
        <taxon>Taxaceae</taxon>
        <taxon>Taxus</taxon>
    </lineage>
</organism>